<name>A0ACB9GCN6_CICIN</name>
<accession>A0ACB9GCN6</accession>
<sequence length="119" mass="13161">MKTSFPPSSAEFQEPTSDYIIKPLLDYLIETNILFAAMVVVGHENILVVVAKTGWLCFDLSNAVKARDVYSKMYLQGLVNHLRLGKWMPLRKEGSAVVVVVLVGVELPSHPGWCSKSIG</sequence>
<organism evidence="1 2">
    <name type="scientific">Cichorium intybus</name>
    <name type="common">Chicory</name>
    <dbReference type="NCBI Taxonomy" id="13427"/>
    <lineage>
        <taxon>Eukaryota</taxon>
        <taxon>Viridiplantae</taxon>
        <taxon>Streptophyta</taxon>
        <taxon>Embryophyta</taxon>
        <taxon>Tracheophyta</taxon>
        <taxon>Spermatophyta</taxon>
        <taxon>Magnoliopsida</taxon>
        <taxon>eudicotyledons</taxon>
        <taxon>Gunneridae</taxon>
        <taxon>Pentapetalae</taxon>
        <taxon>asterids</taxon>
        <taxon>campanulids</taxon>
        <taxon>Asterales</taxon>
        <taxon>Asteraceae</taxon>
        <taxon>Cichorioideae</taxon>
        <taxon>Cichorieae</taxon>
        <taxon>Cichoriinae</taxon>
        <taxon>Cichorium</taxon>
    </lineage>
</organism>
<keyword evidence="2" id="KW-1185">Reference proteome</keyword>
<dbReference type="Proteomes" id="UP001055811">
    <property type="component" value="Linkage Group LG02"/>
</dbReference>
<comment type="caution">
    <text evidence="1">The sequence shown here is derived from an EMBL/GenBank/DDBJ whole genome shotgun (WGS) entry which is preliminary data.</text>
</comment>
<dbReference type="EMBL" id="CM042010">
    <property type="protein sequence ID" value="KAI3780492.1"/>
    <property type="molecule type" value="Genomic_DNA"/>
</dbReference>
<reference evidence="2" key="1">
    <citation type="journal article" date="2022" name="Mol. Ecol. Resour.">
        <title>The genomes of chicory, endive, great burdock and yacon provide insights into Asteraceae palaeo-polyploidization history and plant inulin production.</title>
        <authorList>
            <person name="Fan W."/>
            <person name="Wang S."/>
            <person name="Wang H."/>
            <person name="Wang A."/>
            <person name="Jiang F."/>
            <person name="Liu H."/>
            <person name="Zhao H."/>
            <person name="Xu D."/>
            <person name="Zhang Y."/>
        </authorList>
    </citation>
    <scope>NUCLEOTIDE SEQUENCE [LARGE SCALE GENOMIC DNA]</scope>
    <source>
        <strain evidence="2">cv. Punajuju</strain>
    </source>
</reference>
<gene>
    <name evidence="1" type="ORF">L2E82_10473</name>
</gene>
<evidence type="ECO:0000313" key="2">
    <source>
        <dbReference type="Proteomes" id="UP001055811"/>
    </source>
</evidence>
<evidence type="ECO:0000313" key="1">
    <source>
        <dbReference type="EMBL" id="KAI3780492.1"/>
    </source>
</evidence>
<reference evidence="1 2" key="2">
    <citation type="journal article" date="2022" name="Mol. Ecol. Resour.">
        <title>The genomes of chicory, endive, great burdock and yacon provide insights into Asteraceae paleo-polyploidization history and plant inulin production.</title>
        <authorList>
            <person name="Fan W."/>
            <person name="Wang S."/>
            <person name="Wang H."/>
            <person name="Wang A."/>
            <person name="Jiang F."/>
            <person name="Liu H."/>
            <person name="Zhao H."/>
            <person name="Xu D."/>
            <person name="Zhang Y."/>
        </authorList>
    </citation>
    <scope>NUCLEOTIDE SEQUENCE [LARGE SCALE GENOMIC DNA]</scope>
    <source>
        <strain evidence="2">cv. Punajuju</strain>
        <tissue evidence="1">Leaves</tissue>
    </source>
</reference>
<proteinExistence type="predicted"/>
<protein>
    <submittedName>
        <fullName evidence="1">Uncharacterized protein</fullName>
    </submittedName>
</protein>